<reference evidence="6 7" key="1">
    <citation type="submission" date="2018-01" db="EMBL/GenBank/DDBJ databases">
        <title>Draft genome of the strawberry crown rot pathogen Phytophthora cactorum.</title>
        <authorList>
            <person name="Armitage A.D."/>
            <person name="Lysoe E."/>
            <person name="Nellist C.F."/>
            <person name="Harrison R.J."/>
            <person name="Brurberg M.B."/>
        </authorList>
    </citation>
    <scope>NUCLEOTIDE SEQUENCE [LARGE SCALE GENOMIC DNA]</scope>
    <source>
        <strain evidence="6 7">10300</strain>
    </source>
</reference>
<dbReference type="VEuPathDB" id="FungiDB:PC110_g2495"/>
<evidence type="ECO:0000313" key="7">
    <source>
        <dbReference type="Proteomes" id="UP000251314"/>
    </source>
</evidence>
<comment type="caution">
    <text evidence="6">The sequence shown here is derived from an EMBL/GenBank/DDBJ whole genome shotgun (WGS) entry which is preliminary data.</text>
</comment>
<proteinExistence type="predicted"/>
<name>A0A329T083_9STRA</name>
<evidence type="ECO:0000313" key="4">
    <source>
        <dbReference type="EMBL" id="KAG2958314.1"/>
    </source>
</evidence>
<evidence type="ECO:0000313" key="1">
    <source>
        <dbReference type="EMBL" id="KAG2813286.1"/>
    </source>
</evidence>
<evidence type="ECO:0000313" key="6">
    <source>
        <dbReference type="EMBL" id="RAW41302.1"/>
    </source>
</evidence>
<dbReference type="Proteomes" id="UP000251314">
    <property type="component" value="Unassembled WGS sequence"/>
</dbReference>
<accession>A0A329T083</accession>
<dbReference type="EMBL" id="RCML01002301">
    <property type="protein sequence ID" value="KAG2958314.1"/>
    <property type="molecule type" value="Genomic_DNA"/>
</dbReference>
<dbReference type="EMBL" id="RCMK01002320">
    <property type="protein sequence ID" value="KAG2882483.1"/>
    <property type="molecule type" value="Genomic_DNA"/>
</dbReference>
<gene>
    <name evidence="6" type="ORF">PC110_g2495</name>
    <name evidence="1" type="ORF">PC113_g23461</name>
    <name evidence="2" type="ORF">PC115_g23459</name>
    <name evidence="3" type="ORF">PC117_g26214</name>
    <name evidence="4" type="ORF">PC118_g23589</name>
    <name evidence="5" type="ORF">PC129_g23169</name>
</gene>
<dbReference type="EMBL" id="MJFZ01000033">
    <property type="protein sequence ID" value="RAW41302.1"/>
    <property type="molecule type" value="Genomic_DNA"/>
</dbReference>
<evidence type="ECO:0000313" key="5">
    <source>
        <dbReference type="EMBL" id="KAG3202697.1"/>
    </source>
</evidence>
<dbReference type="Proteomes" id="UP000760860">
    <property type="component" value="Unassembled WGS sequence"/>
</dbReference>
<dbReference type="Proteomes" id="UP000735874">
    <property type="component" value="Unassembled WGS sequence"/>
</dbReference>
<dbReference type="Proteomes" id="UP000774804">
    <property type="component" value="Unassembled WGS sequence"/>
</dbReference>
<dbReference type="EMBL" id="RCMV01002475">
    <property type="protein sequence ID" value="KAG3202697.1"/>
    <property type="molecule type" value="Genomic_DNA"/>
</dbReference>
<evidence type="ECO:0000313" key="3">
    <source>
        <dbReference type="EMBL" id="KAG2882483.1"/>
    </source>
</evidence>
<dbReference type="OrthoDB" id="104645at2759"/>
<dbReference type="AlphaFoldDB" id="A0A329T083"/>
<protein>
    <submittedName>
        <fullName evidence="6">Uncharacterized protein</fullName>
    </submittedName>
</protein>
<dbReference type="Proteomes" id="UP000736787">
    <property type="component" value="Unassembled WGS sequence"/>
</dbReference>
<sequence length="421" mass="48115">MCSLVPSDAAIPDASLIQDWAASTTKAWMQEVKAEYKRQRRCETLVRFRVQKKKKFSNMRLERDRLELEVKQRLAALRAAEAKPRSDDDISTDSDQTRDAVCYLALESDALRTENLELHQKLQQHKRLWSIVDEGVLEVTSQGLYLNGYNVYEASDRSEWITQPRQNEAGWRVSFPNGEPSFFFEPFLREDFDAIYKECIDEFLLTHQYIAPAGTLFGWTVHYAPAVGSLKGNSVVARARFSRRVRSSLENVDGMVTAADLNSLPLIVTSLGWRNEHRSSVSIQVLQKFEKDAYIMVCNMPGSPNSRYLFLVRREPRVLQDGRRAVAYTTAIANSEANSRARSVEGTQNDVEWAREGSNVCQVTEVDDSTVDIKFDFKAACQDDLHARFVCIQWAQFVCRWLQGIDPLTLLDSQKEPTLNH</sequence>
<dbReference type="Proteomes" id="UP000697107">
    <property type="component" value="Unassembled WGS sequence"/>
</dbReference>
<dbReference type="EMBL" id="RCMG01002201">
    <property type="protein sequence ID" value="KAG2813286.1"/>
    <property type="molecule type" value="Genomic_DNA"/>
</dbReference>
<evidence type="ECO:0000313" key="2">
    <source>
        <dbReference type="EMBL" id="KAG2877067.1"/>
    </source>
</evidence>
<dbReference type="EMBL" id="RCMI01002353">
    <property type="protein sequence ID" value="KAG2877067.1"/>
    <property type="molecule type" value="Genomic_DNA"/>
</dbReference>
<keyword evidence="7" id="KW-1185">Reference proteome</keyword>
<reference evidence="1" key="2">
    <citation type="submission" date="2018-10" db="EMBL/GenBank/DDBJ databases">
        <title>Effector identification in a new, highly contiguous assembly of the strawberry crown rot pathogen Phytophthora cactorum.</title>
        <authorList>
            <person name="Armitage A.D."/>
            <person name="Nellist C.F."/>
            <person name="Bates H."/>
            <person name="Vickerstaff R.J."/>
            <person name="Harrison R.J."/>
        </authorList>
    </citation>
    <scope>NUCLEOTIDE SEQUENCE</scope>
    <source>
        <strain evidence="1">15-7</strain>
        <strain evidence="2">4032</strain>
        <strain evidence="3">4040</strain>
        <strain evidence="4">P415</strain>
        <strain evidence="5">P421</strain>
    </source>
</reference>
<organism evidence="6 7">
    <name type="scientific">Phytophthora cactorum</name>
    <dbReference type="NCBI Taxonomy" id="29920"/>
    <lineage>
        <taxon>Eukaryota</taxon>
        <taxon>Sar</taxon>
        <taxon>Stramenopiles</taxon>
        <taxon>Oomycota</taxon>
        <taxon>Peronosporomycetes</taxon>
        <taxon>Peronosporales</taxon>
        <taxon>Peronosporaceae</taxon>
        <taxon>Phytophthora</taxon>
    </lineage>
</organism>